<evidence type="ECO:0000256" key="1">
    <source>
        <dbReference type="ARBA" id="ARBA00006174"/>
    </source>
</evidence>
<protein>
    <submittedName>
        <fullName evidence="5">Cis-aconitate decarboxylase</fullName>
    </submittedName>
</protein>
<dbReference type="Proteomes" id="UP001652741">
    <property type="component" value="Chromosome ssa09"/>
</dbReference>
<dbReference type="Pfam" id="PF03972">
    <property type="entry name" value="MmgE_PrpD_N"/>
    <property type="match status" value="1"/>
</dbReference>
<feature type="domain" description="MmgE/PrpD N-terminal" evidence="3">
    <location>
        <begin position="44"/>
        <end position="103"/>
    </location>
</feature>
<feature type="compositionally biased region" description="Polar residues" evidence="2">
    <location>
        <begin position="1"/>
        <end position="13"/>
    </location>
</feature>
<sequence>MVLDSNRSGTTGQHHTHLPVGPTTLSVLYTDAEEPDSPQPSLPLFNRVAAHSVDLDDAWHPAIHPLGAVLPALLAVSDILPNNRKPSGRDFLLAFNVGIEFQG</sequence>
<keyword evidence="4" id="KW-1185">Reference proteome</keyword>
<dbReference type="GeneID" id="123744748"/>
<feature type="region of interest" description="Disordered" evidence="2">
    <location>
        <begin position="1"/>
        <end position="23"/>
    </location>
</feature>
<reference evidence="5" key="1">
    <citation type="submission" date="2025-08" db="UniProtKB">
        <authorList>
            <consortium name="RefSeq"/>
        </authorList>
    </citation>
    <scope>IDENTIFICATION</scope>
</reference>
<evidence type="ECO:0000256" key="2">
    <source>
        <dbReference type="SAM" id="MobiDB-lite"/>
    </source>
</evidence>
<dbReference type="InterPro" id="IPR036148">
    <property type="entry name" value="MmgE/PrpD_sf"/>
</dbReference>
<dbReference type="PANTHER" id="PTHR16943:SF14">
    <property type="entry name" value="CIS-ACONITATE DECARBOXYLASE"/>
    <property type="match status" value="1"/>
</dbReference>
<dbReference type="RefSeq" id="XP_045580658.1">
    <property type="nucleotide sequence ID" value="XM_045724702.1"/>
</dbReference>
<name>A0ABM3FBH9_SALSA</name>
<dbReference type="InterPro" id="IPR045336">
    <property type="entry name" value="MmgE_PrpD_N"/>
</dbReference>
<dbReference type="PANTHER" id="PTHR16943">
    <property type="entry name" value="2-METHYLCITRATE DEHYDRATASE-RELATED"/>
    <property type="match status" value="1"/>
</dbReference>
<dbReference type="InterPro" id="IPR005656">
    <property type="entry name" value="MmgE_PrpD"/>
</dbReference>
<organism evidence="4 5">
    <name type="scientific">Salmo salar</name>
    <name type="common">Atlantic salmon</name>
    <dbReference type="NCBI Taxonomy" id="8030"/>
    <lineage>
        <taxon>Eukaryota</taxon>
        <taxon>Metazoa</taxon>
        <taxon>Chordata</taxon>
        <taxon>Craniata</taxon>
        <taxon>Vertebrata</taxon>
        <taxon>Euteleostomi</taxon>
        <taxon>Actinopterygii</taxon>
        <taxon>Neopterygii</taxon>
        <taxon>Teleostei</taxon>
        <taxon>Protacanthopterygii</taxon>
        <taxon>Salmoniformes</taxon>
        <taxon>Salmonidae</taxon>
        <taxon>Salmoninae</taxon>
        <taxon>Salmo</taxon>
    </lineage>
</organism>
<comment type="similarity">
    <text evidence="1">Belongs to the PrpD family.</text>
</comment>
<dbReference type="SUPFAM" id="SSF103378">
    <property type="entry name" value="2-methylcitrate dehydratase PrpD"/>
    <property type="match status" value="1"/>
</dbReference>
<evidence type="ECO:0000313" key="4">
    <source>
        <dbReference type="Proteomes" id="UP001652741"/>
    </source>
</evidence>
<gene>
    <name evidence="5" type="primary">LOC123744748</name>
</gene>
<proteinExistence type="inferred from homology"/>
<evidence type="ECO:0000313" key="5">
    <source>
        <dbReference type="RefSeq" id="XP_045580658.1"/>
    </source>
</evidence>
<evidence type="ECO:0000259" key="3">
    <source>
        <dbReference type="Pfam" id="PF03972"/>
    </source>
</evidence>
<dbReference type="Gene3D" id="1.10.4100.10">
    <property type="entry name" value="2-methylcitrate dehydratase PrpD"/>
    <property type="match status" value="1"/>
</dbReference>
<dbReference type="InterPro" id="IPR042183">
    <property type="entry name" value="MmgE/PrpD_sf_1"/>
</dbReference>
<accession>A0ABM3FBH9</accession>